<evidence type="ECO:0000313" key="4">
    <source>
        <dbReference type="EMBL" id="RYC05806.1"/>
    </source>
</evidence>
<reference evidence="4 5" key="1">
    <citation type="submission" date="2019-01" db="EMBL/GenBank/DDBJ databases">
        <title>Novel species of Nocardioides.</title>
        <authorList>
            <person name="Liu Q."/>
            <person name="X Y.-H."/>
        </authorList>
    </citation>
    <scope>NUCLEOTIDE SEQUENCE [LARGE SCALE GENOMIC DNA]</scope>
    <source>
        <strain evidence="4 5">HLT2-9</strain>
    </source>
</reference>
<evidence type="ECO:0000313" key="5">
    <source>
        <dbReference type="Proteomes" id="UP000291101"/>
    </source>
</evidence>
<dbReference type="RefSeq" id="WP_129428132.1">
    <property type="nucleotide sequence ID" value="NZ_SDWV01000020.1"/>
</dbReference>
<keyword evidence="1" id="KW-0328">Glycosyltransferase</keyword>
<comment type="caution">
    <text evidence="4">The sequence shown here is derived from an EMBL/GenBank/DDBJ whole genome shotgun (WGS) entry which is preliminary data.</text>
</comment>
<keyword evidence="5" id="KW-1185">Reference proteome</keyword>
<keyword evidence="2 4" id="KW-0808">Transferase</keyword>
<name>A0A4Q2SJN9_9ACTN</name>
<dbReference type="GO" id="GO:0016757">
    <property type="term" value="F:glycosyltransferase activity"/>
    <property type="evidence" value="ECO:0007669"/>
    <property type="project" value="UniProtKB-KW"/>
</dbReference>
<feature type="domain" description="Glycosyltransferase subfamily 4-like N-terminal" evidence="3">
    <location>
        <begin position="13"/>
        <end position="159"/>
    </location>
</feature>
<dbReference type="Pfam" id="PF13579">
    <property type="entry name" value="Glyco_trans_4_4"/>
    <property type="match status" value="1"/>
</dbReference>
<dbReference type="PANTHER" id="PTHR45947:SF3">
    <property type="entry name" value="SULFOQUINOVOSYL TRANSFERASE SQD2"/>
    <property type="match status" value="1"/>
</dbReference>
<accession>A0A4Q2SJN9</accession>
<dbReference type="PANTHER" id="PTHR45947">
    <property type="entry name" value="SULFOQUINOVOSYL TRANSFERASE SQD2"/>
    <property type="match status" value="1"/>
</dbReference>
<dbReference type="EMBL" id="SDWV01000020">
    <property type="protein sequence ID" value="RYC05806.1"/>
    <property type="molecule type" value="Genomic_DNA"/>
</dbReference>
<dbReference type="InterPro" id="IPR028098">
    <property type="entry name" value="Glyco_trans_4-like_N"/>
</dbReference>
<dbReference type="AlphaFoldDB" id="A0A4Q2SJN9"/>
<evidence type="ECO:0000256" key="2">
    <source>
        <dbReference type="ARBA" id="ARBA00022679"/>
    </source>
</evidence>
<dbReference type="GO" id="GO:1901137">
    <property type="term" value="P:carbohydrate derivative biosynthetic process"/>
    <property type="evidence" value="ECO:0007669"/>
    <property type="project" value="UniProtKB-ARBA"/>
</dbReference>
<protein>
    <submittedName>
        <fullName evidence="4">Glycosyltransferase</fullName>
    </submittedName>
</protein>
<evidence type="ECO:0000256" key="1">
    <source>
        <dbReference type="ARBA" id="ARBA00022676"/>
    </source>
</evidence>
<dbReference type="Proteomes" id="UP000291101">
    <property type="component" value="Unassembled WGS sequence"/>
</dbReference>
<dbReference type="Pfam" id="PF13692">
    <property type="entry name" value="Glyco_trans_1_4"/>
    <property type="match status" value="1"/>
</dbReference>
<gene>
    <name evidence="4" type="ORF">EUA94_17230</name>
</gene>
<organism evidence="4 5">
    <name type="scientific">Nocardioides zhouii</name>
    <dbReference type="NCBI Taxonomy" id="1168729"/>
    <lineage>
        <taxon>Bacteria</taxon>
        <taxon>Bacillati</taxon>
        <taxon>Actinomycetota</taxon>
        <taxon>Actinomycetes</taxon>
        <taxon>Propionibacteriales</taxon>
        <taxon>Nocardioidaceae</taxon>
        <taxon>Nocardioides</taxon>
    </lineage>
</organism>
<dbReference type="InterPro" id="IPR050194">
    <property type="entry name" value="Glycosyltransferase_grp1"/>
</dbReference>
<dbReference type="SUPFAM" id="SSF53756">
    <property type="entry name" value="UDP-Glycosyltransferase/glycogen phosphorylase"/>
    <property type="match status" value="1"/>
</dbReference>
<proteinExistence type="predicted"/>
<evidence type="ECO:0000259" key="3">
    <source>
        <dbReference type="Pfam" id="PF13579"/>
    </source>
</evidence>
<dbReference type="OrthoDB" id="3335961at2"/>
<sequence length="345" mass="37181">MRLLVFIPNLADGGAQRQCVRLVNELATREGLDVVLVRHPGGVHESQLDLAGIVDRPLPAGRSHRDPRAVVDLRRIIRETRPDVVMTWLTMGDIVGRLALAGLGLPWVIAERDSAHPPGWRSTIRRPLGRRADLILAISREGADYWRTAGRPASRPTVVVDNIVVAPPPRAPAARDTIAFIGRLAHQKNVHVVARAMALSAAAHPDLRHVIVGQGALESEVRAIVRDHAVDLAGYVEDVHAVLERSLAVILVSHHEGLPNVVLEAVTHGVPVVASDLPEHRALLGPDYPYFVADRDSPEAVAQVVRRVVAAPAPGALDHARARVAAMTPAAVADSYLTALAPHTR</sequence>
<dbReference type="Gene3D" id="3.40.50.2000">
    <property type="entry name" value="Glycogen Phosphorylase B"/>
    <property type="match status" value="2"/>
</dbReference>